<sequence length="340" mass="34116">MTRHLARRSAAIVALCALALGGSAVAAQAENPTPTPSATAEVTPTPTVTPTPGPTSTPEPTVTPSPTATPEPTVTPSPSPSATPTPEPTQDPLPVVDAPVVEVVQPACVGTTPVTKGRIVVKPAASVVWAVVVAGSDGGADEDFIAEAEEPGEKGDVEVAPGAYEVWALALESEFAEDLGDWRVKEYFIARDVTVKALATACPTAAGWAPAADQLTPAKQGGFTTAARVNQGGSLTLSGLPAGARVRPFLFSVPTDLGAATVAADGRLQVTVPAATTTGTHRVAVYLADGTLVGWQYVEVLAAGQSLAATGADARAGLLAGAVLVAAGGALVLARRRMTA</sequence>
<organism evidence="4 5">
    <name type="scientific">Cellulomonas flavigena (strain ATCC 482 / DSM 20109 / BCRC 11376 / JCM 18109 / NBRC 3775 / NCIMB 8073 / NRS 134)</name>
    <dbReference type="NCBI Taxonomy" id="446466"/>
    <lineage>
        <taxon>Bacteria</taxon>
        <taxon>Bacillati</taxon>
        <taxon>Actinomycetota</taxon>
        <taxon>Actinomycetes</taxon>
        <taxon>Micrococcales</taxon>
        <taxon>Cellulomonadaceae</taxon>
        <taxon>Cellulomonas</taxon>
    </lineage>
</organism>
<evidence type="ECO:0000313" key="4">
    <source>
        <dbReference type="EMBL" id="ADG73453.1"/>
    </source>
</evidence>
<proteinExistence type="predicted"/>
<accession>D5UIF4</accession>
<dbReference type="RefSeq" id="WP_013115787.1">
    <property type="nucleotide sequence ID" value="NC_014151.1"/>
</dbReference>
<dbReference type="STRING" id="446466.Cfla_0540"/>
<dbReference type="eggNOG" id="COG2936">
    <property type="taxonomic scope" value="Bacteria"/>
</dbReference>
<feature type="chain" id="PRO_5039045831" evidence="3">
    <location>
        <begin position="27"/>
        <end position="340"/>
    </location>
</feature>
<dbReference type="HOGENOM" id="CLU_815579_0_0_11"/>
<feature type="signal peptide" evidence="3">
    <location>
        <begin position="1"/>
        <end position="26"/>
    </location>
</feature>
<gene>
    <name evidence="4" type="ordered locus">Cfla_0540</name>
</gene>
<feature type="compositionally biased region" description="Pro residues" evidence="1">
    <location>
        <begin position="47"/>
        <end position="91"/>
    </location>
</feature>
<keyword evidence="5" id="KW-1185">Reference proteome</keyword>
<keyword evidence="3" id="KW-0732">Signal</keyword>
<dbReference type="KEGG" id="cfl:Cfla_0540"/>
<name>D5UIF4_CELFN</name>
<dbReference type="Proteomes" id="UP000000849">
    <property type="component" value="Chromosome"/>
</dbReference>
<feature type="region of interest" description="Disordered" evidence="1">
    <location>
        <begin position="28"/>
        <end position="94"/>
    </location>
</feature>
<dbReference type="OrthoDB" id="1016457at2"/>
<dbReference type="NCBIfam" id="TIGR01167">
    <property type="entry name" value="LPXTG_anchor"/>
    <property type="match status" value="1"/>
</dbReference>
<keyword evidence="2" id="KW-1133">Transmembrane helix</keyword>
<protein>
    <submittedName>
        <fullName evidence="4">LPXTG-motif cell wall anchor domain protein</fullName>
    </submittedName>
</protein>
<dbReference type="EMBL" id="CP001964">
    <property type="protein sequence ID" value="ADG73453.1"/>
    <property type="molecule type" value="Genomic_DNA"/>
</dbReference>
<evidence type="ECO:0000313" key="5">
    <source>
        <dbReference type="Proteomes" id="UP000000849"/>
    </source>
</evidence>
<feature type="compositionally biased region" description="Low complexity" evidence="1">
    <location>
        <begin position="36"/>
        <end position="46"/>
    </location>
</feature>
<evidence type="ECO:0000256" key="3">
    <source>
        <dbReference type="SAM" id="SignalP"/>
    </source>
</evidence>
<reference evidence="4 5" key="1">
    <citation type="journal article" date="2010" name="Stand. Genomic Sci.">
        <title>Complete genome sequence of Cellulomonas flavigena type strain (134).</title>
        <authorList>
            <person name="Abt B."/>
            <person name="Foster B."/>
            <person name="Lapidus A."/>
            <person name="Clum A."/>
            <person name="Sun H."/>
            <person name="Pukall R."/>
            <person name="Lucas S."/>
            <person name="Glavina Del Rio T."/>
            <person name="Nolan M."/>
            <person name="Tice H."/>
            <person name="Cheng J.F."/>
            <person name="Pitluck S."/>
            <person name="Liolios K."/>
            <person name="Ivanova N."/>
            <person name="Mavromatis K."/>
            <person name="Ovchinnikova G."/>
            <person name="Pati A."/>
            <person name="Goodwin L."/>
            <person name="Chen A."/>
            <person name="Palaniappan K."/>
            <person name="Land M."/>
            <person name="Hauser L."/>
            <person name="Chang Y.J."/>
            <person name="Jeffries C.D."/>
            <person name="Rohde M."/>
            <person name="Goker M."/>
            <person name="Woyke T."/>
            <person name="Bristow J."/>
            <person name="Eisen J.A."/>
            <person name="Markowitz V."/>
            <person name="Hugenholtz P."/>
            <person name="Kyrpides N.C."/>
            <person name="Klenk H.P."/>
        </authorList>
    </citation>
    <scope>NUCLEOTIDE SEQUENCE [LARGE SCALE GENOMIC DNA]</scope>
    <source>
        <strain evidence="5">ATCC 482 / DSM 20109 / BCRC 11376 / JCM 18109 / NBRC 3775 / NCIMB 8073 / NRS 134</strain>
    </source>
</reference>
<keyword evidence="2" id="KW-0472">Membrane</keyword>
<evidence type="ECO:0000256" key="2">
    <source>
        <dbReference type="SAM" id="Phobius"/>
    </source>
</evidence>
<keyword evidence="2" id="KW-0812">Transmembrane</keyword>
<evidence type="ECO:0000256" key="1">
    <source>
        <dbReference type="SAM" id="MobiDB-lite"/>
    </source>
</evidence>
<dbReference type="AlphaFoldDB" id="D5UIF4"/>
<feature type="transmembrane region" description="Helical" evidence="2">
    <location>
        <begin position="316"/>
        <end position="334"/>
    </location>
</feature>